<keyword evidence="3" id="KW-1185">Reference proteome</keyword>
<feature type="non-terminal residue" evidence="2">
    <location>
        <position position="1"/>
    </location>
</feature>
<reference evidence="2 3" key="1">
    <citation type="submission" date="2014-04" db="EMBL/GenBank/DDBJ databases">
        <title>Genome evolution of avian class.</title>
        <authorList>
            <person name="Zhang G."/>
            <person name="Li C."/>
        </authorList>
    </citation>
    <scope>NUCLEOTIDE SEQUENCE [LARGE SCALE GENOMIC DNA]</scope>
    <source>
        <strain evidence="2">BGI_N302</strain>
    </source>
</reference>
<sequence>RPVVFTLDDTVLEVHLVLATLSDLKSISQSPSTNGVSHLPVPSDDFADDLESYMAAMETSEGGSGGPPSPTLPLCTPRPAESDPEEEEE</sequence>
<evidence type="ECO:0000313" key="3">
    <source>
        <dbReference type="Proteomes" id="UP000052976"/>
    </source>
</evidence>
<feature type="non-terminal residue" evidence="2">
    <location>
        <position position="89"/>
    </location>
</feature>
<proteinExistence type="predicted"/>
<accession>A0A091F1X9</accession>
<feature type="region of interest" description="Disordered" evidence="1">
    <location>
        <begin position="25"/>
        <end position="89"/>
    </location>
</feature>
<dbReference type="AlphaFoldDB" id="A0A091F1X9"/>
<organism evidence="2 3">
    <name type="scientific">Corvus brachyrhynchos</name>
    <name type="common">American crow</name>
    <dbReference type="NCBI Taxonomy" id="85066"/>
    <lineage>
        <taxon>Eukaryota</taxon>
        <taxon>Metazoa</taxon>
        <taxon>Chordata</taxon>
        <taxon>Craniata</taxon>
        <taxon>Vertebrata</taxon>
        <taxon>Euteleostomi</taxon>
        <taxon>Archelosauria</taxon>
        <taxon>Archosauria</taxon>
        <taxon>Dinosauria</taxon>
        <taxon>Saurischia</taxon>
        <taxon>Theropoda</taxon>
        <taxon>Coelurosauria</taxon>
        <taxon>Aves</taxon>
        <taxon>Neognathae</taxon>
        <taxon>Neoaves</taxon>
        <taxon>Telluraves</taxon>
        <taxon>Australaves</taxon>
        <taxon>Passeriformes</taxon>
        <taxon>Corvoidea</taxon>
        <taxon>Corvidae</taxon>
        <taxon>Corvus</taxon>
    </lineage>
</organism>
<feature type="compositionally biased region" description="Polar residues" evidence="1">
    <location>
        <begin position="25"/>
        <end position="36"/>
    </location>
</feature>
<dbReference type="Proteomes" id="UP000052976">
    <property type="component" value="Unassembled WGS sequence"/>
</dbReference>
<gene>
    <name evidence="2" type="ORF">N302_01217</name>
</gene>
<evidence type="ECO:0000256" key="1">
    <source>
        <dbReference type="SAM" id="MobiDB-lite"/>
    </source>
</evidence>
<dbReference type="STRING" id="85066.A0A091F1X9"/>
<evidence type="ECO:0000313" key="2">
    <source>
        <dbReference type="EMBL" id="KFO55885.1"/>
    </source>
</evidence>
<protein>
    <submittedName>
        <fullName evidence="2">Cell cycle checkpoint control protein RAD9A</fullName>
    </submittedName>
</protein>
<name>A0A091F1X9_CORBR</name>
<dbReference type="EMBL" id="KK718337">
    <property type="protein sequence ID" value="KFO55885.1"/>
    <property type="molecule type" value="Genomic_DNA"/>
</dbReference>